<protein>
    <submittedName>
        <fullName evidence="6">Flagellar protein FliS</fullName>
    </submittedName>
</protein>
<dbReference type="Pfam" id="PF02561">
    <property type="entry name" value="FliS"/>
    <property type="match status" value="1"/>
</dbReference>
<sequence length="143" mass="15131">MEQQQLMRYASVLAANPAETYRQIDIVGRAAGGDPHALVGLLYEEGVAALRTAAWAVERGNYAVRGERVARATAILFALEAGLDFEKGGDVSKTLATFYHGLRGQILQAAVGTDPAPFRDAANSLDEIARAWSSLKTASGPAA</sequence>
<evidence type="ECO:0000256" key="3">
    <source>
        <dbReference type="ARBA" id="ARBA00022490"/>
    </source>
</evidence>
<comment type="caution">
    <text evidence="6">The sequence shown here is derived from an EMBL/GenBank/DDBJ whole genome shotgun (WGS) entry which is preliminary data.</text>
</comment>
<reference evidence="6 7" key="1">
    <citation type="submission" date="2020-08" db="EMBL/GenBank/DDBJ databases">
        <title>Functional genomics of gut bacteria from endangered species of beetles.</title>
        <authorList>
            <person name="Carlos-Shanley C."/>
        </authorList>
    </citation>
    <scope>NUCLEOTIDE SEQUENCE [LARGE SCALE GENOMIC DNA]</scope>
    <source>
        <strain evidence="6 7">S00224</strain>
    </source>
</reference>
<dbReference type="CDD" id="cd16098">
    <property type="entry name" value="FliS"/>
    <property type="match status" value="1"/>
</dbReference>
<keyword evidence="6" id="KW-0282">Flagellum</keyword>
<dbReference type="Proteomes" id="UP000575241">
    <property type="component" value="Unassembled WGS sequence"/>
</dbReference>
<dbReference type="PANTHER" id="PTHR34773">
    <property type="entry name" value="FLAGELLAR SECRETION CHAPERONE FLIS"/>
    <property type="match status" value="1"/>
</dbReference>
<keyword evidence="3" id="KW-0963">Cytoplasm</keyword>
<proteinExistence type="inferred from homology"/>
<comment type="subcellular location">
    <subcellularLocation>
        <location evidence="1">Cytoplasm</location>
        <location evidence="1">Cytosol</location>
    </subcellularLocation>
</comment>
<dbReference type="Gene3D" id="1.20.120.340">
    <property type="entry name" value="Flagellar protein FliS"/>
    <property type="match status" value="1"/>
</dbReference>
<keyword evidence="6" id="KW-0966">Cell projection</keyword>
<evidence type="ECO:0000313" key="7">
    <source>
        <dbReference type="Proteomes" id="UP000575241"/>
    </source>
</evidence>
<dbReference type="AlphaFoldDB" id="A0A7W7JYR6"/>
<dbReference type="RefSeq" id="WP_311768399.1">
    <property type="nucleotide sequence ID" value="NZ_JACHLN010000001.1"/>
</dbReference>
<dbReference type="PANTHER" id="PTHR34773:SF1">
    <property type="entry name" value="FLAGELLAR SECRETION CHAPERONE FLIS"/>
    <property type="match status" value="1"/>
</dbReference>
<keyword evidence="5" id="KW-0143">Chaperone</keyword>
<evidence type="ECO:0000313" key="6">
    <source>
        <dbReference type="EMBL" id="MBB4837836.1"/>
    </source>
</evidence>
<comment type="similarity">
    <text evidence="2">Belongs to the FliS family.</text>
</comment>
<name>A0A7W7JYR6_9SPHN</name>
<dbReference type="InterPro" id="IPR036584">
    <property type="entry name" value="FliS_sf"/>
</dbReference>
<dbReference type="EMBL" id="JACHLN010000001">
    <property type="protein sequence ID" value="MBB4837836.1"/>
    <property type="molecule type" value="Genomic_DNA"/>
</dbReference>
<organism evidence="6 7">
    <name type="scientific">Sphingomonas kyeonggiensis</name>
    <dbReference type="NCBI Taxonomy" id="1268553"/>
    <lineage>
        <taxon>Bacteria</taxon>
        <taxon>Pseudomonadati</taxon>
        <taxon>Pseudomonadota</taxon>
        <taxon>Alphaproteobacteria</taxon>
        <taxon>Sphingomonadales</taxon>
        <taxon>Sphingomonadaceae</taxon>
        <taxon>Sphingomonas</taxon>
    </lineage>
</organism>
<gene>
    <name evidence="6" type="ORF">HNP52_000887</name>
</gene>
<dbReference type="InterPro" id="IPR003713">
    <property type="entry name" value="FliS"/>
</dbReference>
<keyword evidence="6" id="KW-0969">Cilium</keyword>
<dbReference type="GO" id="GO:0005829">
    <property type="term" value="C:cytosol"/>
    <property type="evidence" value="ECO:0007669"/>
    <property type="project" value="UniProtKB-SubCell"/>
</dbReference>
<accession>A0A7W7JYR6</accession>
<evidence type="ECO:0000256" key="5">
    <source>
        <dbReference type="ARBA" id="ARBA00023186"/>
    </source>
</evidence>
<evidence type="ECO:0000256" key="2">
    <source>
        <dbReference type="ARBA" id="ARBA00008787"/>
    </source>
</evidence>
<dbReference type="GO" id="GO:0044780">
    <property type="term" value="P:bacterial-type flagellum assembly"/>
    <property type="evidence" value="ECO:0007669"/>
    <property type="project" value="InterPro"/>
</dbReference>
<dbReference type="GO" id="GO:0071973">
    <property type="term" value="P:bacterial-type flagellum-dependent cell motility"/>
    <property type="evidence" value="ECO:0007669"/>
    <property type="project" value="TreeGrafter"/>
</dbReference>
<keyword evidence="4" id="KW-1005">Bacterial flagellum biogenesis</keyword>
<evidence type="ECO:0000256" key="4">
    <source>
        <dbReference type="ARBA" id="ARBA00022795"/>
    </source>
</evidence>
<dbReference type="SUPFAM" id="SSF101116">
    <property type="entry name" value="Flagellar export chaperone FliS"/>
    <property type="match status" value="1"/>
</dbReference>
<evidence type="ECO:0000256" key="1">
    <source>
        <dbReference type="ARBA" id="ARBA00004514"/>
    </source>
</evidence>
<keyword evidence="7" id="KW-1185">Reference proteome</keyword>